<evidence type="ECO:0000313" key="3">
    <source>
        <dbReference type="EMBL" id="OCF30519.1"/>
    </source>
</evidence>
<keyword evidence="4" id="KW-1185">Reference proteome</keyword>
<dbReference type="InterPro" id="IPR048661">
    <property type="entry name" value="CPL1-like"/>
</dbReference>
<dbReference type="Pfam" id="PF21671">
    <property type="entry name" value="CPL1-like"/>
    <property type="match status" value="1"/>
</dbReference>
<dbReference type="Proteomes" id="UP000092666">
    <property type="component" value="Unassembled WGS sequence"/>
</dbReference>
<gene>
    <name evidence="3" type="ORF">I316_07847</name>
</gene>
<feature type="signal peptide" evidence="1">
    <location>
        <begin position="1"/>
        <end position="18"/>
    </location>
</feature>
<sequence>MFLALSLFPLLLAIVVNAQTQAQIQACANSIRLTSYEAEPTWSTQDNTHHFNATYTYSPSDCLTPKEVPITRIYLANLNGPTYNCPKPPFDSTGVLYTECSQSLGTIAQAAKDGDADFNYVDPPQPSGAVARRRRALLGLQKECLPGYSFCPVGKGLSECIDTSTNLYACGGCAMDPQTEDCSAIQGADQVECKWSRCFVSPDRKSCIAVGV</sequence>
<reference evidence="4" key="2">
    <citation type="submission" date="2013-12" db="EMBL/GenBank/DDBJ databases">
        <title>Evolution of pathogenesis and genome organization in the Tremellales.</title>
        <authorList>
            <person name="Cuomo C."/>
            <person name="Litvintseva A."/>
            <person name="Heitman J."/>
            <person name="Chen Y."/>
            <person name="Sun S."/>
            <person name="Springer D."/>
            <person name="Dromer F."/>
            <person name="Young S."/>
            <person name="Zeng Q."/>
            <person name="Chapman S."/>
            <person name="Gujja S."/>
            <person name="Saif S."/>
            <person name="Birren B."/>
        </authorList>
    </citation>
    <scope>NUCLEOTIDE SEQUENCE [LARGE SCALE GENOMIC DNA]</scope>
    <source>
        <strain evidence="4">BCC8398</strain>
    </source>
</reference>
<accession>A0A1B9GHJ2</accession>
<evidence type="ECO:0000313" key="4">
    <source>
        <dbReference type="Proteomes" id="UP000092666"/>
    </source>
</evidence>
<feature type="chain" id="PRO_5008627058" description="Protein CPL1-like domain-containing protein" evidence="1">
    <location>
        <begin position="19"/>
        <end position="212"/>
    </location>
</feature>
<dbReference type="OrthoDB" id="2594416at2759"/>
<evidence type="ECO:0000259" key="2">
    <source>
        <dbReference type="Pfam" id="PF21671"/>
    </source>
</evidence>
<reference evidence="3 4" key="1">
    <citation type="submission" date="2013-07" db="EMBL/GenBank/DDBJ databases">
        <title>The Genome Sequence of Cryptococcus heveanensis BCC8398.</title>
        <authorList>
            <consortium name="The Broad Institute Genome Sequencing Platform"/>
            <person name="Cuomo C."/>
            <person name="Litvintseva A."/>
            <person name="Chen Y."/>
            <person name="Heitman J."/>
            <person name="Sun S."/>
            <person name="Springer D."/>
            <person name="Dromer F."/>
            <person name="Young S.K."/>
            <person name="Zeng Q."/>
            <person name="Gargeya S."/>
            <person name="Fitzgerald M."/>
            <person name="Abouelleil A."/>
            <person name="Alvarado L."/>
            <person name="Berlin A.M."/>
            <person name="Chapman S.B."/>
            <person name="Dewar J."/>
            <person name="Goldberg J."/>
            <person name="Griggs A."/>
            <person name="Gujja S."/>
            <person name="Hansen M."/>
            <person name="Howarth C."/>
            <person name="Imamovic A."/>
            <person name="Larimer J."/>
            <person name="McCowan C."/>
            <person name="Murphy C."/>
            <person name="Pearson M."/>
            <person name="Priest M."/>
            <person name="Roberts A."/>
            <person name="Saif S."/>
            <person name="Shea T."/>
            <person name="Sykes S."/>
            <person name="Wortman J."/>
            <person name="Nusbaum C."/>
            <person name="Birren B."/>
        </authorList>
    </citation>
    <scope>NUCLEOTIDE SEQUENCE [LARGE SCALE GENOMIC DNA]</scope>
    <source>
        <strain evidence="3 4">BCC8398</strain>
    </source>
</reference>
<organism evidence="3 4">
    <name type="scientific">Kwoniella heveanensis BCC8398</name>
    <dbReference type="NCBI Taxonomy" id="1296120"/>
    <lineage>
        <taxon>Eukaryota</taxon>
        <taxon>Fungi</taxon>
        <taxon>Dikarya</taxon>
        <taxon>Basidiomycota</taxon>
        <taxon>Agaricomycotina</taxon>
        <taxon>Tremellomycetes</taxon>
        <taxon>Tremellales</taxon>
        <taxon>Cryptococcaceae</taxon>
        <taxon>Kwoniella</taxon>
    </lineage>
</organism>
<protein>
    <recommendedName>
        <fullName evidence="2">Protein CPL1-like domain-containing protein</fullName>
    </recommendedName>
</protein>
<keyword evidence="1" id="KW-0732">Signal</keyword>
<dbReference type="AlphaFoldDB" id="A0A1B9GHJ2"/>
<name>A0A1B9GHJ2_9TREE</name>
<proteinExistence type="predicted"/>
<evidence type="ECO:0000256" key="1">
    <source>
        <dbReference type="SAM" id="SignalP"/>
    </source>
</evidence>
<feature type="domain" description="Protein CPL1-like" evidence="2">
    <location>
        <begin position="159"/>
        <end position="201"/>
    </location>
</feature>
<dbReference type="EMBL" id="KV700148">
    <property type="protein sequence ID" value="OCF30519.1"/>
    <property type="molecule type" value="Genomic_DNA"/>
</dbReference>